<name>A0A1G8CDV1_PSEOR</name>
<dbReference type="AlphaFoldDB" id="A0A1G8CDV1"/>
<dbReference type="EMBL" id="FNBE01000022">
    <property type="protein sequence ID" value="SDH43548.1"/>
    <property type="molecule type" value="Genomic_DNA"/>
</dbReference>
<protein>
    <recommendedName>
        <fullName evidence="4">Integral membrane protein</fullName>
    </recommendedName>
</protein>
<keyword evidence="1" id="KW-0472">Membrane</keyword>
<sequence>MRGLPAGVPNPAPIAPPGLAGIADQILGWLKWGVLAGGVAGLLICAAMIIWGRRNRSATAMEGLAGSAWVLGGLALASVAAVLVGAFQV</sequence>
<accession>A0A1G8CDV1</accession>
<evidence type="ECO:0000256" key="1">
    <source>
        <dbReference type="SAM" id="Phobius"/>
    </source>
</evidence>
<dbReference type="RefSeq" id="WP_093089498.1">
    <property type="nucleotide sequence ID" value="NZ_FNBE01000022.1"/>
</dbReference>
<keyword evidence="1" id="KW-0812">Transmembrane</keyword>
<organism evidence="2 3">
    <name type="scientific">Pseudonocardia oroxyli</name>
    <dbReference type="NCBI Taxonomy" id="366584"/>
    <lineage>
        <taxon>Bacteria</taxon>
        <taxon>Bacillati</taxon>
        <taxon>Actinomycetota</taxon>
        <taxon>Actinomycetes</taxon>
        <taxon>Pseudonocardiales</taxon>
        <taxon>Pseudonocardiaceae</taxon>
        <taxon>Pseudonocardia</taxon>
    </lineage>
</organism>
<feature type="transmembrane region" description="Helical" evidence="1">
    <location>
        <begin position="29"/>
        <end position="51"/>
    </location>
</feature>
<evidence type="ECO:0000313" key="2">
    <source>
        <dbReference type="EMBL" id="SDH43548.1"/>
    </source>
</evidence>
<feature type="transmembrane region" description="Helical" evidence="1">
    <location>
        <begin position="63"/>
        <end position="87"/>
    </location>
</feature>
<keyword evidence="1" id="KW-1133">Transmembrane helix</keyword>
<evidence type="ECO:0008006" key="4">
    <source>
        <dbReference type="Google" id="ProtNLM"/>
    </source>
</evidence>
<dbReference type="Proteomes" id="UP000198967">
    <property type="component" value="Unassembled WGS sequence"/>
</dbReference>
<gene>
    <name evidence="2" type="ORF">SAMN05216377_12268</name>
</gene>
<dbReference type="STRING" id="366584.SAMN05216377_12268"/>
<proteinExistence type="predicted"/>
<keyword evidence="3" id="KW-1185">Reference proteome</keyword>
<evidence type="ECO:0000313" key="3">
    <source>
        <dbReference type="Proteomes" id="UP000198967"/>
    </source>
</evidence>
<reference evidence="2 3" key="1">
    <citation type="submission" date="2016-10" db="EMBL/GenBank/DDBJ databases">
        <authorList>
            <person name="de Groot N.N."/>
        </authorList>
    </citation>
    <scope>NUCLEOTIDE SEQUENCE [LARGE SCALE GENOMIC DNA]</scope>
    <source>
        <strain evidence="2 3">CGMCC 4.3143</strain>
    </source>
</reference>